<name>A0ACB7ZEE8_9ERIC</name>
<keyword evidence="2" id="KW-1185">Reference proteome</keyword>
<comment type="caution">
    <text evidence="1">The sequence shown here is derived from an EMBL/GenBank/DDBJ whole genome shotgun (WGS) entry which is preliminary data.</text>
</comment>
<dbReference type="EMBL" id="CM037162">
    <property type="protein sequence ID" value="KAH7864230.1"/>
    <property type="molecule type" value="Genomic_DNA"/>
</dbReference>
<proteinExistence type="predicted"/>
<gene>
    <name evidence="1" type="ORF">Vadar_027328</name>
</gene>
<organism evidence="1 2">
    <name type="scientific">Vaccinium darrowii</name>
    <dbReference type="NCBI Taxonomy" id="229202"/>
    <lineage>
        <taxon>Eukaryota</taxon>
        <taxon>Viridiplantae</taxon>
        <taxon>Streptophyta</taxon>
        <taxon>Embryophyta</taxon>
        <taxon>Tracheophyta</taxon>
        <taxon>Spermatophyta</taxon>
        <taxon>Magnoliopsida</taxon>
        <taxon>eudicotyledons</taxon>
        <taxon>Gunneridae</taxon>
        <taxon>Pentapetalae</taxon>
        <taxon>asterids</taxon>
        <taxon>Ericales</taxon>
        <taxon>Ericaceae</taxon>
        <taxon>Vaccinioideae</taxon>
        <taxon>Vaccinieae</taxon>
        <taxon>Vaccinium</taxon>
    </lineage>
</organism>
<evidence type="ECO:0000313" key="1">
    <source>
        <dbReference type="EMBL" id="KAH7864230.1"/>
    </source>
</evidence>
<evidence type="ECO:0000313" key="2">
    <source>
        <dbReference type="Proteomes" id="UP000828048"/>
    </source>
</evidence>
<accession>A0ACB7ZEE8</accession>
<protein>
    <submittedName>
        <fullName evidence="1">Uncharacterized protein</fullName>
    </submittedName>
</protein>
<sequence>MEETFELGDFGVDEVDDFQTSNNEVEGLVAPSIGMSFETIEEARKYYEEFGRQNGFWIRTRTSAKARNRSDEVSNMLFVCAKEGKHVAWTQKDGVMEENHEGETDESVKSKKRVRSCSTIRCECKAQLRIKHDKWSSKWQVTVFNDAHNHPLVTPSKRMKMKSNRYMPKAVKDLTEAFHRENMEIAKVPSIFGGEHMGFDIDELPDHFILPRWRQKANKFRIVDAEGLVHDDGKEESEALRLSHMCQESTKLACLAAPSYEAYTIYIEAMNDLSKKLPNVFSHVPPMNICHEKDDLHSAGPSQILLSDPNISQTKGRKKDVKGNDGSMHSGRLKSGIELTLNKKKRKCNFCKKLGHDKRICPSNPMSKTYKGLQAEAESSNSDQEET</sequence>
<dbReference type="Proteomes" id="UP000828048">
    <property type="component" value="Chromosome 12"/>
</dbReference>
<reference evidence="1 2" key="1">
    <citation type="journal article" date="2021" name="Hortic Res">
        <title>High-quality reference genome and annotation aids understanding of berry development for evergreen blueberry (Vaccinium darrowii).</title>
        <authorList>
            <person name="Yu J."/>
            <person name="Hulse-Kemp A.M."/>
            <person name="Babiker E."/>
            <person name="Staton M."/>
        </authorList>
    </citation>
    <scope>NUCLEOTIDE SEQUENCE [LARGE SCALE GENOMIC DNA]</scope>
    <source>
        <strain evidence="2">cv. NJ 8807/NJ 8810</strain>
        <tissue evidence="1">Young leaf</tissue>
    </source>
</reference>